<accession>A0A2K2F934</accession>
<dbReference type="InterPro" id="IPR050131">
    <property type="entry name" value="Peptidase_S8_subtilisin-like"/>
</dbReference>
<name>A0A2K2F934_9CLOT</name>
<dbReference type="SUPFAM" id="SSF52743">
    <property type="entry name" value="Subtilisin-like"/>
    <property type="match status" value="1"/>
</dbReference>
<dbReference type="AlphaFoldDB" id="A0A2K2F934"/>
<dbReference type="GO" id="GO:0004252">
    <property type="term" value="F:serine-type endopeptidase activity"/>
    <property type="evidence" value="ECO:0007669"/>
    <property type="project" value="InterPro"/>
</dbReference>
<dbReference type="Pfam" id="PF00082">
    <property type="entry name" value="Peptidase_S8"/>
    <property type="match status" value="1"/>
</dbReference>
<dbReference type="PANTHER" id="PTHR43806">
    <property type="entry name" value="PEPTIDASE S8"/>
    <property type="match status" value="1"/>
</dbReference>
<evidence type="ECO:0000313" key="7">
    <source>
        <dbReference type="EMBL" id="PNT96288.1"/>
    </source>
</evidence>
<dbReference type="InterPro" id="IPR000209">
    <property type="entry name" value="Peptidase_S8/S53_dom"/>
</dbReference>
<dbReference type="Proteomes" id="UP000236151">
    <property type="component" value="Unassembled WGS sequence"/>
</dbReference>
<dbReference type="RefSeq" id="WP_103082639.1">
    <property type="nucleotide sequence ID" value="NZ_CP021850.1"/>
</dbReference>
<proteinExistence type="inferred from homology"/>
<evidence type="ECO:0000256" key="5">
    <source>
        <dbReference type="SAM" id="MobiDB-lite"/>
    </source>
</evidence>
<evidence type="ECO:0000256" key="1">
    <source>
        <dbReference type="ARBA" id="ARBA00011073"/>
    </source>
</evidence>
<evidence type="ECO:0000256" key="2">
    <source>
        <dbReference type="ARBA" id="ARBA00022670"/>
    </source>
</evidence>
<dbReference type="CDD" id="cd04847">
    <property type="entry name" value="Peptidases_S8_Subtilisin_like_2"/>
    <property type="match status" value="1"/>
</dbReference>
<keyword evidence="2" id="KW-0645">Protease</keyword>
<dbReference type="EMBL" id="NIOJ01000051">
    <property type="protein sequence ID" value="PNT96288.1"/>
    <property type="molecule type" value="Genomic_DNA"/>
</dbReference>
<keyword evidence="8" id="KW-1185">Reference proteome</keyword>
<protein>
    <recommendedName>
        <fullName evidence="6">Peptidase S8/S53 domain-containing protein</fullName>
    </recommendedName>
</protein>
<gene>
    <name evidence="7" type="ORF">CDQ84_15465</name>
</gene>
<comment type="caution">
    <text evidence="7">The sequence shown here is derived from an EMBL/GenBank/DDBJ whole genome shotgun (WGS) entry which is preliminary data.</text>
</comment>
<comment type="similarity">
    <text evidence="1">Belongs to the peptidase S8 family.</text>
</comment>
<evidence type="ECO:0000256" key="4">
    <source>
        <dbReference type="ARBA" id="ARBA00022825"/>
    </source>
</evidence>
<dbReference type="InterPro" id="IPR034074">
    <property type="entry name" value="Y4bN_pept_dom"/>
</dbReference>
<dbReference type="InterPro" id="IPR036852">
    <property type="entry name" value="Peptidase_S8/S53_dom_sf"/>
</dbReference>
<evidence type="ECO:0000256" key="3">
    <source>
        <dbReference type="ARBA" id="ARBA00022801"/>
    </source>
</evidence>
<dbReference type="GO" id="GO:0006508">
    <property type="term" value="P:proteolysis"/>
    <property type="evidence" value="ECO:0007669"/>
    <property type="project" value="UniProtKB-KW"/>
</dbReference>
<dbReference type="PANTHER" id="PTHR43806:SF11">
    <property type="entry name" value="CEREVISIN-RELATED"/>
    <property type="match status" value="1"/>
</dbReference>
<feature type="region of interest" description="Disordered" evidence="5">
    <location>
        <begin position="9"/>
        <end position="30"/>
    </location>
</feature>
<feature type="domain" description="Peptidase S8/S53" evidence="6">
    <location>
        <begin position="261"/>
        <end position="647"/>
    </location>
</feature>
<organism evidence="7 8">
    <name type="scientific">Clostridium thermosuccinogenes</name>
    <dbReference type="NCBI Taxonomy" id="84032"/>
    <lineage>
        <taxon>Bacteria</taxon>
        <taxon>Bacillati</taxon>
        <taxon>Bacillota</taxon>
        <taxon>Clostridia</taxon>
        <taxon>Eubacteriales</taxon>
        <taxon>Clostridiaceae</taxon>
        <taxon>Clostridium</taxon>
    </lineage>
</organism>
<dbReference type="KEGG" id="cthd:CDO33_17460"/>
<keyword evidence="3" id="KW-0378">Hydrolase</keyword>
<dbReference type="OrthoDB" id="9759014at2"/>
<dbReference type="PRINTS" id="PR00723">
    <property type="entry name" value="SUBTILISIN"/>
</dbReference>
<evidence type="ECO:0000313" key="8">
    <source>
        <dbReference type="Proteomes" id="UP000236151"/>
    </source>
</evidence>
<dbReference type="Gene3D" id="3.40.50.200">
    <property type="entry name" value="Peptidase S8/S53 domain"/>
    <property type="match status" value="2"/>
</dbReference>
<reference evidence="7 8" key="1">
    <citation type="submission" date="2017-06" db="EMBL/GenBank/DDBJ databases">
        <title>Investigating the central metabolism of Clostridium thermosuccinogenes.</title>
        <authorList>
            <person name="Koendjbiharie J.G."/>
            <person name="van Kranenburg R."/>
        </authorList>
    </citation>
    <scope>NUCLEOTIDE SEQUENCE [LARGE SCALE GENOMIC DNA]</scope>
    <source>
        <strain evidence="7 8">DSM 5806</strain>
    </source>
</reference>
<sequence length="866" mass="100076">MDHIRFTKVNIEDRERKKKRGYGPPPPTKYNVEQADFLKNALDSQIKNTLDKSEKFEFQPYLVMKLELEPGYTLQEKDEDKLEYFGVKIINKETKEIQVLFSDDLKLANFKEALENYKKGIIAKTKIQHEDLFSIIKSISGWSREDRVGDNVILEDLNNGDYIDCYLWVFDTVDKSKEKMEEFKNFISANGARTCDTYVGESVVVARVQLNNDILEKILEHPLIYKVENIPKFYIQYQKIKEVKEMSIDDINFDTSNLKPGKSSSICVIDSGIFMQHPLFRGVIGDSKTFYCSDDYIDNSNDYNGHGTAVASICEYGDFQYNDDFVPEIFLFNAKIHDGGYKDTLDLWIKEIKSELGDLSPNINDAILLFCDKEITFEELLSYFQKEQHPYLKMTYSKYTNFYEKLIPNQMKDIVEYFYNGYGCRIYNLSQGDSKYIFNGGKPKAWACVLDELQNKYDIVFVVSTGNFTYELYDDYKNIKETYPNYFYKMKECKLIEPANSASSITVGAISISDEIINSPERLTKLNITRKNEISSITRIGPGVMNAIKPDFIAYGGDRGVEIYFSDRYEPTKNVGISKLLFNNDNEGLFTWNIGTSYAAPYISHILGRILNRYPDASNNLLRCIVASSAAIPEEIIQQVQNVVNSENELGKEFLHQNRNNFNKVLYYSVGYGYPNIDKCLDSFENRVVLIADMKSDDEKIKPDNMHIFEIPLPKEFRQAAGRKRVIISLAFNPPVRNTRLDYIGVSMEYRLIKGVSIDEVIKAYESQKGKDEPFLIDDKYVCSLEPGSNLRSAGTLQKSVYEFSRDINFNNNDNLYLVVNSKMNWSNQPQKYAVVVVLESEDEELRIYNKIKERIEQTITTRIRV</sequence>
<dbReference type="InterPro" id="IPR015500">
    <property type="entry name" value="Peptidase_S8_subtilisin-rel"/>
</dbReference>
<evidence type="ECO:0000259" key="6">
    <source>
        <dbReference type="Pfam" id="PF00082"/>
    </source>
</evidence>
<keyword evidence="4" id="KW-0720">Serine protease</keyword>